<reference evidence="7 8" key="1">
    <citation type="submission" date="2017-03" db="EMBL/GenBank/DDBJ databases">
        <title>A novel TTMV species detected in a children of encephalitis.</title>
        <authorList>
            <person name="Kang Y.-J."/>
            <person name="Zhang W."/>
        </authorList>
    </citation>
    <scope>NUCLEOTIDE SEQUENCE [LARGE SCALE GENOMIC DNA]</scope>
    <source>
        <strain evidence="7">Zhenjiang</strain>
    </source>
</reference>
<comment type="function">
    <text evidence="6">Self-assembles to form an icosahedral capsid.</text>
</comment>
<keyword evidence="8" id="KW-1185">Reference proteome</keyword>
<keyword evidence="4 6" id="KW-0167">Capsid protein</keyword>
<accession>A0A2P1HA15</accession>
<dbReference type="GeneID" id="80535225"/>
<organism evidence="7 8">
    <name type="scientific">TTV-like mini virus</name>
    <dbReference type="NCBI Taxonomy" id="93678"/>
    <lineage>
        <taxon>Viruses</taxon>
        <taxon>Monodnaviria</taxon>
        <taxon>Shotokuvirae</taxon>
        <taxon>Commensaviricota</taxon>
        <taxon>Cardeaviricetes</taxon>
        <taxon>Sanitavirales</taxon>
        <taxon>Anelloviridae</taxon>
        <taxon>Betatorquevirus</taxon>
    </lineage>
</organism>
<keyword evidence="5 6" id="KW-0946">Virion</keyword>
<evidence type="ECO:0000256" key="4">
    <source>
        <dbReference type="ARBA" id="ARBA00022561"/>
    </source>
</evidence>
<dbReference type="Pfam" id="PF02956">
    <property type="entry name" value="TT_ORF1"/>
    <property type="match status" value="1"/>
</dbReference>
<sequence>MPWRWRPYWRNPWRRRRRWRTFRWRPRKVVRRRQRYRVRKRKRKLKRLTLHQWQPSSIRLCKVKGLMCLFQCNAFRLGNNIALYNQSIVPPHLPGGGGFSVYQYTLHNLYTMHQYVRNWWTSSNVNLPLVRYVKCIFKIYQSKNVDIVFRYFRHFPMESTQLTYPSVQSSVMMMLKNSVLIPSKETKRLRKGYKKYIIRPPEIMTNKWYFQQKIANIPLLITHCTAASFDNYYIDSNNLSTNVTIQCLNSQLIQNRNFGTNAPHPIRVLGTQDIWLIASDDVLVTETDQPTYMSLTLLADAKTYTEGHSFNSAQTQAAPLRPKDWKSYCENIAQYMGNPFHENYLNYDKTHHITLFQYQGTIQSLFDKTKSVQTSTKVDSTIPLTKIIAPLLIPCRYNPNTNNGSTNITYILPNNKGQHGWDPPQDKRFELSGFPLYINLFGYLDFQKKQHLMHNIDTTAIVVIQSTALHPIYDTQLKYSIPLSYDFTLGHSPFESDLNPIDEKRWYLMAQYQEPALDVIISCGPGTAKIPPKQSVDAKCEYTFIFKFGGNPAPMVRLTDPDNQPQYPIPNNVISTNSLQDPTTPAELFLYNFDERRQIITKAATERITKDWGLTKTLFSDATTTPAAPAVLQTYQTSEDETSDEEKEEKTLFHQLLRHREKQHKLKYRIKQILNKMAST</sequence>
<dbReference type="EMBL" id="KY856742">
    <property type="protein sequence ID" value="AVN68373.1"/>
    <property type="molecule type" value="Genomic_DNA"/>
</dbReference>
<evidence type="ECO:0000256" key="1">
    <source>
        <dbReference type="ARBA" id="ARBA00004328"/>
    </source>
</evidence>
<dbReference type="InterPro" id="IPR004219">
    <property type="entry name" value="TTvirus_Unk"/>
</dbReference>
<evidence type="ECO:0000256" key="3">
    <source>
        <dbReference type="ARBA" id="ARBA00022431"/>
    </source>
</evidence>
<dbReference type="RefSeq" id="YP_010797449.1">
    <property type="nucleotide sequence ID" value="NC_076166.1"/>
</dbReference>
<protein>
    <recommendedName>
        <fullName evidence="6">Capsid protein</fullName>
    </recommendedName>
</protein>
<dbReference type="GO" id="GO:0039615">
    <property type="term" value="C:T=1 icosahedral viral capsid"/>
    <property type="evidence" value="ECO:0007669"/>
    <property type="project" value="UniProtKB-UniRule"/>
</dbReference>
<name>A0A2P1HA15_9VIRU</name>
<dbReference type="KEGG" id="vg:80535225"/>
<comment type="subcellular location">
    <subcellularLocation>
        <location evidence="1 6">Virion</location>
    </subcellularLocation>
</comment>
<evidence type="ECO:0000256" key="2">
    <source>
        <dbReference type="ARBA" id="ARBA00006131"/>
    </source>
</evidence>
<evidence type="ECO:0000313" key="8">
    <source>
        <dbReference type="Proteomes" id="UP000677263"/>
    </source>
</evidence>
<evidence type="ECO:0000313" key="7">
    <source>
        <dbReference type="EMBL" id="AVN68373.1"/>
    </source>
</evidence>
<dbReference type="Proteomes" id="UP000677263">
    <property type="component" value="Segment"/>
</dbReference>
<proteinExistence type="inferred from homology"/>
<evidence type="ECO:0000256" key="6">
    <source>
        <dbReference type="RuleBase" id="RU361230"/>
    </source>
</evidence>
<evidence type="ECO:0000256" key="5">
    <source>
        <dbReference type="ARBA" id="ARBA00022844"/>
    </source>
</evidence>
<keyword evidence="3 6" id="KW-1140">T=1 icosahedral capsid protein</keyword>
<comment type="similarity">
    <text evidence="2 6">Belongs to the anelloviridae capsid protein family.</text>
</comment>